<accession>A0A1Y5SXK4</accession>
<evidence type="ECO:0000313" key="1">
    <source>
        <dbReference type="EMBL" id="SLN50986.1"/>
    </source>
</evidence>
<evidence type="ECO:0000313" key="2">
    <source>
        <dbReference type="Proteomes" id="UP000193409"/>
    </source>
</evidence>
<proteinExistence type="predicted"/>
<evidence type="ECO:0008006" key="3">
    <source>
        <dbReference type="Google" id="ProtNLM"/>
    </source>
</evidence>
<dbReference type="EMBL" id="FWFQ01000019">
    <property type="protein sequence ID" value="SLN50986.1"/>
    <property type="molecule type" value="Genomic_DNA"/>
</dbReference>
<dbReference type="OrthoDB" id="7205837at2"/>
<dbReference type="Proteomes" id="UP000193409">
    <property type="component" value="Unassembled WGS sequence"/>
</dbReference>
<organism evidence="1 2">
    <name type="scientific">Pseudoruegeria aquimaris</name>
    <dbReference type="NCBI Taxonomy" id="393663"/>
    <lineage>
        <taxon>Bacteria</taxon>
        <taxon>Pseudomonadati</taxon>
        <taxon>Pseudomonadota</taxon>
        <taxon>Alphaproteobacteria</taxon>
        <taxon>Rhodobacterales</taxon>
        <taxon>Roseobacteraceae</taxon>
        <taxon>Pseudoruegeria</taxon>
    </lineage>
</organism>
<keyword evidence="2" id="KW-1185">Reference proteome</keyword>
<name>A0A1Y5SXK4_9RHOB</name>
<dbReference type="RefSeq" id="WP_085869182.1">
    <property type="nucleotide sequence ID" value="NZ_FWFQ01000019.1"/>
</dbReference>
<dbReference type="AlphaFoldDB" id="A0A1Y5SXK4"/>
<reference evidence="1 2" key="1">
    <citation type="submission" date="2017-03" db="EMBL/GenBank/DDBJ databases">
        <authorList>
            <person name="Afonso C.L."/>
            <person name="Miller P.J."/>
            <person name="Scott M.A."/>
            <person name="Spackman E."/>
            <person name="Goraichik I."/>
            <person name="Dimitrov K.M."/>
            <person name="Suarez D.L."/>
            <person name="Swayne D.E."/>
        </authorList>
    </citation>
    <scope>NUCLEOTIDE SEQUENCE [LARGE SCALE GENOMIC DNA]</scope>
    <source>
        <strain evidence="1 2">CECT 7680</strain>
    </source>
</reference>
<gene>
    <name evidence="1" type="ORF">PSA7680_02639</name>
</gene>
<protein>
    <recommendedName>
        <fullName evidence="3">Acyl-CoA transferase</fullName>
    </recommendedName>
</protein>
<sequence>MPTPRETIIAALHARLSGLPATVLRGEVLPERVPAGGLVILRDGEPGEPEVTLSPLAYHYQHHAEIEAIVQGEARSAQQVQGSSGPLQGPNDRDGAFDALCASVGAVIATDRTLGGLCDWVEAEAPRPVDLPVEGAASLKAAVISVVLHYSTADPLA</sequence>